<protein>
    <submittedName>
        <fullName evidence="2">MarR family transcriptional regulator</fullName>
    </submittedName>
</protein>
<dbReference type="InterPro" id="IPR036388">
    <property type="entry name" value="WH-like_DNA-bd_sf"/>
</dbReference>
<proteinExistence type="predicted"/>
<gene>
    <name evidence="2" type="ORF">GR170_18685</name>
</gene>
<dbReference type="Pfam" id="PF01047">
    <property type="entry name" value="MarR"/>
    <property type="match status" value="1"/>
</dbReference>
<dbReference type="InterPro" id="IPR036390">
    <property type="entry name" value="WH_DNA-bd_sf"/>
</dbReference>
<dbReference type="SMART" id="SM00347">
    <property type="entry name" value="HTH_MARR"/>
    <property type="match status" value="1"/>
</dbReference>
<dbReference type="EMBL" id="WUMU01000022">
    <property type="protein sequence ID" value="MXN19865.1"/>
    <property type="molecule type" value="Genomic_DNA"/>
</dbReference>
<keyword evidence="3" id="KW-1185">Reference proteome</keyword>
<evidence type="ECO:0000313" key="3">
    <source>
        <dbReference type="Proteomes" id="UP000477911"/>
    </source>
</evidence>
<comment type="caution">
    <text evidence="2">The sequence shown here is derived from an EMBL/GenBank/DDBJ whole genome shotgun (WGS) entry which is preliminary data.</text>
</comment>
<dbReference type="Proteomes" id="UP000477911">
    <property type="component" value="Unassembled WGS sequence"/>
</dbReference>
<dbReference type="PANTHER" id="PTHR33164">
    <property type="entry name" value="TRANSCRIPTIONAL REGULATOR, MARR FAMILY"/>
    <property type="match status" value="1"/>
</dbReference>
<feature type="domain" description="HTH marR-type" evidence="1">
    <location>
        <begin position="1"/>
        <end position="133"/>
    </location>
</feature>
<dbReference type="SUPFAM" id="SSF46785">
    <property type="entry name" value="Winged helix' DNA-binding domain"/>
    <property type="match status" value="1"/>
</dbReference>
<dbReference type="InterPro" id="IPR039422">
    <property type="entry name" value="MarR/SlyA-like"/>
</dbReference>
<dbReference type="Gene3D" id="1.10.10.10">
    <property type="entry name" value="Winged helix-like DNA-binding domain superfamily/Winged helix DNA-binding domain"/>
    <property type="match status" value="1"/>
</dbReference>
<evidence type="ECO:0000259" key="1">
    <source>
        <dbReference type="PROSITE" id="PS50995"/>
    </source>
</evidence>
<evidence type="ECO:0000313" key="2">
    <source>
        <dbReference type="EMBL" id="MXN19865.1"/>
    </source>
</evidence>
<name>A0A6L7G723_9RHOB</name>
<organism evidence="2 3">
    <name type="scientific">Pseudooceanicola albus</name>
    <dbReference type="NCBI Taxonomy" id="2692189"/>
    <lineage>
        <taxon>Bacteria</taxon>
        <taxon>Pseudomonadati</taxon>
        <taxon>Pseudomonadota</taxon>
        <taxon>Alphaproteobacteria</taxon>
        <taxon>Rhodobacterales</taxon>
        <taxon>Paracoccaceae</taxon>
        <taxon>Pseudooceanicola</taxon>
    </lineage>
</organism>
<dbReference type="InterPro" id="IPR000835">
    <property type="entry name" value="HTH_MarR-typ"/>
</dbReference>
<sequence>MAGHLIRRLHQRSTQVFLREAQRAGLELTQVQFAALETLSRNEGIDQAQLAALIAYDRATIGGVVERLERKALLRREVSPRDRRARVLTLTPEGRALIERFLPVVAGLQDEILSELTPEERRQLHALMGKALGPDAP</sequence>
<dbReference type="GO" id="GO:0003700">
    <property type="term" value="F:DNA-binding transcription factor activity"/>
    <property type="evidence" value="ECO:0007669"/>
    <property type="project" value="InterPro"/>
</dbReference>
<reference evidence="2 3" key="1">
    <citation type="submission" date="2019-12" db="EMBL/GenBank/DDBJ databases">
        <authorList>
            <person name="Li M."/>
        </authorList>
    </citation>
    <scope>NUCLEOTIDE SEQUENCE [LARGE SCALE GENOMIC DNA]</scope>
    <source>
        <strain evidence="2 3">GBMRC 2024</strain>
    </source>
</reference>
<dbReference type="PRINTS" id="PR00598">
    <property type="entry name" value="HTHMARR"/>
</dbReference>
<dbReference type="AlphaFoldDB" id="A0A6L7G723"/>
<dbReference type="PANTHER" id="PTHR33164:SF95">
    <property type="entry name" value="TRANSCRIPTIONAL REGULATOR"/>
    <property type="match status" value="1"/>
</dbReference>
<accession>A0A6L7G723</accession>
<dbReference type="PROSITE" id="PS50995">
    <property type="entry name" value="HTH_MARR_2"/>
    <property type="match status" value="1"/>
</dbReference>
<dbReference type="GO" id="GO:0006950">
    <property type="term" value="P:response to stress"/>
    <property type="evidence" value="ECO:0007669"/>
    <property type="project" value="TreeGrafter"/>
</dbReference>